<gene>
    <name evidence="2" type="ORF">NJU99_00825</name>
</gene>
<keyword evidence="1" id="KW-0812">Transmembrane</keyword>
<evidence type="ECO:0000313" key="3">
    <source>
        <dbReference type="Proteomes" id="UP001060012"/>
    </source>
</evidence>
<evidence type="ECO:0000256" key="1">
    <source>
        <dbReference type="SAM" id="Phobius"/>
    </source>
</evidence>
<evidence type="ECO:0000313" key="2">
    <source>
        <dbReference type="EMBL" id="UTJ06666.1"/>
    </source>
</evidence>
<protein>
    <submittedName>
        <fullName evidence="2">Uncharacterized protein</fullName>
    </submittedName>
</protein>
<keyword evidence="3" id="KW-1185">Reference proteome</keyword>
<dbReference type="EMBL" id="CP100595">
    <property type="protein sequence ID" value="UTJ06666.1"/>
    <property type="molecule type" value="Genomic_DNA"/>
</dbReference>
<name>A0ABY5E4K9_9BACT</name>
<proteinExistence type="predicted"/>
<dbReference type="Proteomes" id="UP001060012">
    <property type="component" value="Chromosome"/>
</dbReference>
<dbReference type="RefSeq" id="WP_254576845.1">
    <property type="nucleotide sequence ID" value="NZ_CP100595.1"/>
</dbReference>
<feature type="transmembrane region" description="Helical" evidence="1">
    <location>
        <begin position="177"/>
        <end position="195"/>
    </location>
</feature>
<accession>A0ABY5E4K9</accession>
<reference evidence="2" key="1">
    <citation type="submission" date="2022-07" db="EMBL/GenBank/DDBJ databases">
        <title>Arcobacter roscoffensis sp. nov., a marine bacterium isolated from coastal seawater collected from Roscoff, France.</title>
        <authorList>
            <person name="Pascual J."/>
            <person name="Lepeaux C."/>
            <person name="Methner A."/>
            <person name="Overmann J."/>
        </authorList>
    </citation>
    <scope>NUCLEOTIDE SEQUENCE</scope>
    <source>
        <strain evidence="2">ARW1-2F2</strain>
    </source>
</reference>
<organism evidence="2 3">
    <name type="scientific">Arcobacter roscoffensis</name>
    <dbReference type="NCBI Taxonomy" id="2961520"/>
    <lineage>
        <taxon>Bacteria</taxon>
        <taxon>Pseudomonadati</taxon>
        <taxon>Campylobacterota</taxon>
        <taxon>Epsilonproteobacteria</taxon>
        <taxon>Campylobacterales</taxon>
        <taxon>Arcobacteraceae</taxon>
        <taxon>Arcobacter</taxon>
    </lineage>
</organism>
<keyword evidence="1" id="KW-0472">Membrane</keyword>
<keyword evidence="1" id="KW-1133">Transmembrane helix</keyword>
<sequence>MVRLVITDFSSKEDNYDLYVDDEFGDNQTMFTYDTFKKHSLVLSKYDIHDEIYSLNLLSKKHLDNNQLLVHISDEEYYILFNHKTVYTAKINSNFISDDIMKSILITKHIAMLSSGGEIEHIYYVTNTKYNAAIENILKQNTKNEKGEIIAESLGNLNVLIEKLNPLDTINTYTLKSAYVVGLISFIIAIAFYILPTIEKEYIETSSLKAIENEIKIQKRLVVREKILLRTAKRKHKELTQCISNGVVK</sequence>